<reference evidence="2" key="1">
    <citation type="submission" date="2016-10" db="EMBL/GenBank/DDBJ databases">
        <title>Sequence of Gallionella enrichment culture.</title>
        <authorList>
            <person name="Poehlein A."/>
            <person name="Muehling M."/>
            <person name="Daniel R."/>
        </authorList>
    </citation>
    <scope>NUCLEOTIDE SEQUENCE</scope>
</reference>
<name>A0A1J5P643_9ZZZZ</name>
<evidence type="ECO:0000256" key="1">
    <source>
        <dbReference type="SAM" id="Phobius"/>
    </source>
</evidence>
<keyword evidence="1" id="KW-0472">Membrane</keyword>
<organism evidence="2">
    <name type="scientific">mine drainage metagenome</name>
    <dbReference type="NCBI Taxonomy" id="410659"/>
    <lineage>
        <taxon>unclassified sequences</taxon>
        <taxon>metagenomes</taxon>
        <taxon>ecological metagenomes</taxon>
    </lineage>
</organism>
<sequence length="84" mass="9396">MLSFALAMIWLVAANVLGMLPSHDNHWRRAYALIAVGIPLVGYVTWQDGPWIGLLVLAAGASVLRWPLRYLLRWAKVRVRGSAE</sequence>
<evidence type="ECO:0000313" key="2">
    <source>
        <dbReference type="EMBL" id="OIQ67009.1"/>
    </source>
</evidence>
<comment type="caution">
    <text evidence="2">The sequence shown here is derived from an EMBL/GenBank/DDBJ whole genome shotgun (WGS) entry which is preliminary data.</text>
</comment>
<feature type="transmembrane region" description="Helical" evidence="1">
    <location>
        <begin position="49"/>
        <end position="68"/>
    </location>
</feature>
<keyword evidence="1" id="KW-0812">Transmembrane</keyword>
<dbReference type="InterPro" id="IPR018919">
    <property type="entry name" value="DUF2484"/>
</dbReference>
<gene>
    <name evidence="2" type="ORF">GALL_514160</name>
</gene>
<dbReference type="AlphaFoldDB" id="A0A1J5P643"/>
<dbReference type="EMBL" id="MLJW01006210">
    <property type="protein sequence ID" value="OIQ67009.1"/>
    <property type="molecule type" value="Genomic_DNA"/>
</dbReference>
<proteinExistence type="predicted"/>
<dbReference type="Pfam" id="PF10658">
    <property type="entry name" value="DUF2484"/>
    <property type="match status" value="1"/>
</dbReference>
<evidence type="ECO:0008006" key="3">
    <source>
        <dbReference type="Google" id="ProtNLM"/>
    </source>
</evidence>
<protein>
    <recommendedName>
        <fullName evidence="3">DUF2484 family protein</fullName>
    </recommendedName>
</protein>
<keyword evidence="1" id="KW-1133">Transmembrane helix</keyword>
<accession>A0A1J5P643</accession>